<comment type="similarity">
    <text evidence="3 13">Belongs to the cytochrome c oxidase subunit 5A family.</text>
</comment>
<evidence type="ECO:0000256" key="2">
    <source>
        <dbReference type="ARBA" id="ARBA00004673"/>
    </source>
</evidence>
<comment type="function">
    <text evidence="13">Component of the cytochrome c oxidase, the last enzyme in the mitochondrial electron transport chain which drives oxidative phosphorylation. The respiratory chain contains 3 multisubunit complexes succinate dehydrogenase (complex II, CII), ubiquinol-cytochrome c oxidoreductase (cytochrome b-c1 complex, complex III, CIII) and cytochrome c oxidase (complex IV, CIV), that cooperate to transfer electrons derived from NADH and succinate to molecular oxygen, creating an electrochemical gradient over the inner membrane that drives transmembrane transport and the ATP synthase. Cytochrome c oxidase is the component of the respiratory chain that catalyzes the reduction of oxygen to water. Electrons originating from reduced cytochrome c in the intermembrane space (IMS) are transferred via the dinuclear copper A center (CU(A)) of subunit 2 and heme A of subunit 1 to the active site in subunit 1, a binuclear center (BNC) formed by heme A3 and copper B (CU(B)). The BNC reduces molecular oxygen to 2 water molecules using 4 electrons from cytochrome c in the IMS and 4 protons from the mitochondrial matrix.</text>
</comment>
<dbReference type="SUPFAM" id="SSF48479">
    <property type="entry name" value="Cytochrome c oxidase subunit E"/>
    <property type="match status" value="1"/>
</dbReference>
<dbReference type="PANTHER" id="PTHR14200">
    <property type="entry name" value="CYTOCHROME C OXIDASE POLYPEPTIDE"/>
    <property type="match status" value="1"/>
</dbReference>
<gene>
    <name evidence="14" type="primary">COX6</name>
</gene>
<accession>A0A0F7SWQ9</accession>
<evidence type="ECO:0000256" key="1">
    <source>
        <dbReference type="ARBA" id="ARBA00004443"/>
    </source>
</evidence>
<keyword evidence="10 13" id="KW-0472">Membrane</keyword>
<evidence type="ECO:0000256" key="10">
    <source>
        <dbReference type="ARBA" id="ARBA00023136"/>
    </source>
</evidence>
<evidence type="ECO:0000313" key="14">
    <source>
        <dbReference type="EMBL" id="AOR81598.1"/>
    </source>
</evidence>
<evidence type="ECO:0000256" key="7">
    <source>
        <dbReference type="ARBA" id="ARBA00022946"/>
    </source>
</evidence>
<dbReference type="InterPro" id="IPR003204">
    <property type="entry name" value="Cyt_c_oxidase_su5A/6"/>
</dbReference>
<evidence type="ECO:0000256" key="8">
    <source>
        <dbReference type="ARBA" id="ARBA00023004"/>
    </source>
</evidence>
<dbReference type="PANTHER" id="PTHR14200:SF11">
    <property type="entry name" value="CYTOCHROME C OXIDASE SUBUNIT 5A, MITOCHONDRIAL"/>
    <property type="match status" value="1"/>
</dbReference>
<reference evidence="15" key="1">
    <citation type="submission" date="2014-08" db="EMBL/GenBank/DDBJ databases">
        <authorList>
            <person name="Sharma Rahul"/>
            <person name="Thines Marco"/>
        </authorList>
    </citation>
    <scope>NUCLEOTIDE SEQUENCE</scope>
</reference>
<dbReference type="InterPro" id="IPR036545">
    <property type="entry name" value="Cyt_c_oxidase_su5A/6_sf"/>
</dbReference>
<evidence type="ECO:0000256" key="5">
    <source>
        <dbReference type="ARBA" id="ARBA00022723"/>
    </source>
</evidence>
<keyword evidence="7 13" id="KW-0809">Transit peptide</keyword>
<dbReference type="Gene3D" id="1.25.40.40">
    <property type="entry name" value="Cytochrome c oxidase, subunit Va/VI"/>
    <property type="match status" value="1"/>
</dbReference>
<evidence type="ECO:0000256" key="11">
    <source>
        <dbReference type="ARBA" id="ARBA00070174"/>
    </source>
</evidence>
<keyword evidence="6 13" id="KW-0999">Mitochondrion inner membrane</keyword>
<evidence type="ECO:0000256" key="13">
    <source>
        <dbReference type="RuleBase" id="RU368103"/>
    </source>
</evidence>
<dbReference type="FunFam" id="1.25.40.40:FF:000001">
    <property type="entry name" value="Cytochrome c oxidase subunit VI"/>
    <property type="match status" value="1"/>
</dbReference>
<organism evidence="15">
    <name type="scientific">Phaffia rhodozyma</name>
    <name type="common">Yeast</name>
    <name type="synonym">Xanthophyllomyces dendrorhous</name>
    <dbReference type="NCBI Taxonomy" id="264483"/>
    <lineage>
        <taxon>Eukaryota</taxon>
        <taxon>Fungi</taxon>
        <taxon>Dikarya</taxon>
        <taxon>Basidiomycota</taxon>
        <taxon>Agaricomycotina</taxon>
        <taxon>Tremellomycetes</taxon>
        <taxon>Cystofilobasidiales</taxon>
        <taxon>Mrakiaceae</taxon>
        <taxon>Phaffia</taxon>
    </lineage>
</organism>
<keyword evidence="8 13" id="KW-0408">Iron</keyword>
<proteinExistence type="inferred from homology"/>
<dbReference type="GO" id="GO:0045277">
    <property type="term" value="C:respiratory chain complex IV"/>
    <property type="evidence" value="ECO:0007669"/>
    <property type="project" value="UniProtKB-UniRule"/>
</dbReference>
<dbReference type="UniPathway" id="UPA00705"/>
<name>A0A0F7SWQ9_PHARH</name>
<dbReference type="GO" id="GO:0005743">
    <property type="term" value="C:mitochondrial inner membrane"/>
    <property type="evidence" value="ECO:0007669"/>
    <property type="project" value="UniProtKB-SubCell"/>
</dbReference>
<evidence type="ECO:0000256" key="4">
    <source>
        <dbReference type="ARBA" id="ARBA00022617"/>
    </source>
</evidence>
<keyword evidence="5 13" id="KW-0479">Metal-binding</keyword>
<comment type="subunit">
    <text evidence="13">Component of the cytochrome c oxidase (complex IV, CIV), a multisubunit enzyme composed of a catalytic core of 3 subunits and several supernumerary subunits.</text>
</comment>
<dbReference type="EMBL" id="LN483332">
    <property type="protein sequence ID" value="CED85105.1"/>
    <property type="molecule type" value="Genomic_DNA"/>
</dbReference>
<dbReference type="GO" id="GO:0046872">
    <property type="term" value="F:metal ion binding"/>
    <property type="evidence" value="ECO:0007669"/>
    <property type="project" value="UniProtKB-UniRule"/>
</dbReference>
<dbReference type="GO" id="GO:0006123">
    <property type="term" value="P:mitochondrial electron transport, cytochrome c to oxygen"/>
    <property type="evidence" value="ECO:0007669"/>
    <property type="project" value="UniProtKB-UniRule"/>
</dbReference>
<evidence type="ECO:0000256" key="12">
    <source>
        <dbReference type="ARBA" id="ARBA00082700"/>
    </source>
</evidence>
<evidence type="ECO:0000256" key="6">
    <source>
        <dbReference type="ARBA" id="ARBA00022792"/>
    </source>
</evidence>
<dbReference type="AlphaFoldDB" id="A0A0F7SWQ9"/>
<comment type="subcellular location">
    <subcellularLocation>
        <location evidence="1 13">Mitochondrion inner membrane</location>
        <topology evidence="1 13">Peripheral membrane protein</topology>
        <orientation evidence="1 13">Matrix side</orientation>
    </subcellularLocation>
</comment>
<keyword evidence="9 13" id="KW-0496">Mitochondrion</keyword>
<dbReference type="Pfam" id="PF02284">
    <property type="entry name" value="COX5A"/>
    <property type="match status" value="1"/>
</dbReference>
<evidence type="ECO:0000256" key="3">
    <source>
        <dbReference type="ARBA" id="ARBA00007972"/>
    </source>
</evidence>
<dbReference type="CDD" id="cd00923">
    <property type="entry name" value="Cyt_c_Oxidase_Va"/>
    <property type="match status" value="1"/>
</dbReference>
<dbReference type="EMBL" id="KX384886">
    <property type="protein sequence ID" value="AOR81598.1"/>
    <property type="molecule type" value="Genomic_DNA"/>
</dbReference>
<reference evidence="14" key="2">
    <citation type="journal article" date="2016" name="PLoS ONE">
        <title>The Involvement of Mig1 from Xanthophyllomyces dendrorhous in Catabolic Repression: An Active Mechanism Contributing to the Regulation of Carotenoid Production.</title>
        <authorList>
            <person name="Alcaino J."/>
            <person name="Bravo N."/>
            <person name="Cordova P."/>
            <person name="Marcoleta A.E."/>
            <person name="Contreras G."/>
            <person name="Barahona S."/>
            <person name="Sepulveda D."/>
            <person name="Fernandez-Lobato M."/>
            <person name="Baeza M."/>
            <person name="Cifuentes V."/>
        </authorList>
    </citation>
    <scope>NUCLEOTIDE SEQUENCE</scope>
    <source>
        <strain evidence="14">UCD 67-385</strain>
    </source>
</reference>
<comment type="pathway">
    <text evidence="2 13">Energy metabolism; oxidative phosphorylation.</text>
</comment>
<evidence type="ECO:0000313" key="15">
    <source>
        <dbReference type="EMBL" id="CED85105.1"/>
    </source>
</evidence>
<keyword evidence="4 13" id="KW-0349">Heme</keyword>
<protein>
    <recommendedName>
        <fullName evidence="11 13">Cytochrome c oxidase subunit 6, mitochondrial</fullName>
    </recommendedName>
    <alternativeName>
        <fullName evidence="12 13">Cytochrome c oxidase polypeptide VI</fullName>
    </alternativeName>
</protein>
<sequence>MLRSFTRPASTSARVLLAAARPAPVAAALPRTLGLRFASHEAESYDDFNDRYQSFFEQAPDLFEVQRGLNNCFAYDLVPTVEVMEAALRAARRCNDFATAVRALEGLRQKVERPAQFELYLKELAPLMEELGIPTKQELYGTQHRGRYYSGPGEAQEVKK</sequence>
<evidence type="ECO:0000256" key="9">
    <source>
        <dbReference type="ARBA" id="ARBA00023128"/>
    </source>
</evidence>